<dbReference type="Proteomes" id="UP000198755">
    <property type="component" value="Unassembled WGS sequence"/>
</dbReference>
<name>A0A1I3YFP1_9HYPH</name>
<protein>
    <submittedName>
        <fullName evidence="3">PQQ-dependent catabolism-associated CXXCW motif protein</fullName>
    </submittedName>
</protein>
<evidence type="ECO:0000313" key="3">
    <source>
        <dbReference type="EMBL" id="SFK30081.1"/>
    </source>
</evidence>
<dbReference type="AlphaFoldDB" id="A0A1I3YFP1"/>
<dbReference type="InterPro" id="IPR001763">
    <property type="entry name" value="Rhodanese-like_dom"/>
</dbReference>
<dbReference type="InterPro" id="IPR022376">
    <property type="entry name" value="PQQ_CXXCW"/>
</dbReference>
<dbReference type="RefSeq" id="WP_091680768.1">
    <property type="nucleotide sequence ID" value="NZ_FOSN01000005.1"/>
</dbReference>
<evidence type="ECO:0000313" key="4">
    <source>
        <dbReference type="Proteomes" id="UP000198755"/>
    </source>
</evidence>
<dbReference type="Gene3D" id="3.40.250.10">
    <property type="entry name" value="Rhodanese-like domain"/>
    <property type="match status" value="1"/>
</dbReference>
<feature type="signal peptide" evidence="1">
    <location>
        <begin position="1"/>
        <end position="24"/>
    </location>
</feature>
<dbReference type="NCBIfam" id="TIGR03865">
    <property type="entry name" value="PQQ_CXXCW"/>
    <property type="match status" value="1"/>
</dbReference>
<feature type="domain" description="Rhodanese" evidence="2">
    <location>
        <begin position="94"/>
        <end position="177"/>
    </location>
</feature>
<dbReference type="InterPro" id="IPR036873">
    <property type="entry name" value="Rhodanese-like_dom_sf"/>
</dbReference>
<evidence type="ECO:0000256" key="1">
    <source>
        <dbReference type="SAM" id="SignalP"/>
    </source>
</evidence>
<dbReference type="PROSITE" id="PS50206">
    <property type="entry name" value="RHODANESE_3"/>
    <property type="match status" value="1"/>
</dbReference>
<accession>A0A1I3YFP1</accession>
<keyword evidence="1" id="KW-0732">Signal</keyword>
<evidence type="ECO:0000259" key="2">
    <source>
        <dbReference type="PROSITE" id="PS50206"/>
    </source>
</evidence>
<proteinExistence type="predicted"/>
<dbReference type="CDD" id="cd00158">
    <property type="entry name" value="RHOD"/>
    <property type="match status" value="1"/>
</dbReference>
<keyword evidence="4" id="KW-1185">Reference proteome</keyword>
<gene>
    <name evidence="3" type="ORF">SAMN05444581_105206</name>
</gene>
<feature type="chain" id="PRO_5011476025" evidence="1">
    <location>
        <begin position="25"/>
        <end position="185"/>
    </location>
</feature>
<reference evidence="3 4" key="1">
    <citation type="submission" date="2016-10" db="EMBL/GenBank/DDBJ databases">
        <authorList>
            <person name="de Groot N.N."/>
        </authorList>
    </citation>
    <scope>NUCLEOTIDE SEQUENCE [LARGE SCALE GENOMIC DNA]</scope>
    <source>
        <strain evidence="3 4">NE2</strain>
    </source>
</reference>
<sequence length="185" mass="19987">MTIRKFESLASVAALLTFCAAAFAAAPEPNDYWSGPMQGETPATLTGGRVLQTQDMAALIAAGGLALIDVAEAPRRPDTRAPGSVWTPPPHRNIAGSIWIPGAGAAQLDPRMNEFFRLRLAKAADGDLDRPLVFYCHLRCWGSWNAAKRAIGYGHRAVYWYPEGVEGWQDSGRTLAPAEPETPLL</sequence>
<organism evidence="3 4">
    <name type="scientific">Methylocapsa palsarum</name>
    <dbReference type="NCBI Taxonomy" id="1612308"/>
    <lineage>
        <taxon>Bacteria</taxon>
        <taxon>Pseudomonadati</taxon>
        <taxon>Pseudomonadota</taxon>
        <taxon>Alphaproteobacteria</taxon>
        <taxon>Hyphomicrobiales</taxon>
        <taxon>Beijerinckiaceae</taxon>
        <taxon>Methylocapsa</taxon>
    </lineage>
</organism>
<dbReference type="OrthoDB" id="176845at2"/>
<dbReference type="SUPFAM" id="SSF52821">
    <property type="entry name" value="Rhodanese/Cell cycle control phosphatase"/>
    <property type="match status" value="1"/>
</dbReference>
<dbReference type="EMBL" id="FOSN01000005">
    <property type="protein sequence ID" value="SFK30081.1"/>
    <property type="molecule type" value="Genomic_DNA"/>
</dbReference>
<dbReference type="STRING" id="1612308.SAMN05444581_105206"/>
<dbReference type="Pfam" id="PF00581">
    <property type="entry name" value="Rhodanese"/>
    <property type="match status" value="1"/>
</dbReference>